<dbReference type="STRING" id="1202768.SAMN05216285_4142"/>
<gene>
    <name evidence="1" type="ORF">SAMN05216285_4142</name>
</gene>
<sequence length="30" mass="3614">MIEARQADVDAAIAKLERDDEREQDSRRYY</sequence>
<evidence type="ECO:0000313" key="1">
    <source>
        <dbReference type="EMBL" id="SEW32767.1"/>
    </source>
</evidence>
<dbReference type="Proteomes" id="UP000183275">
    <property type="component" value="Unassembled WGS sequence"/>
</dbReference>
<proteinExistence type="predicted"/>
<dbReference type="EMBL" id="FOIS01000007">
    <property type="protein sequence ID" value="SEW32767.1"/>
    <property type="molecule type" value="Genomic_DNA"/>
</dbReference>
<keyword evidence="2" id="KW-1185">Reference proteome</keyword>
<evidence type="ECO:0000313" key="2">
    <source>
        <dbReference type="Proteomes" id="UP000183275"/>
    </source>
</evidence>
<organism evidence="1 2">
    <name type="scientific">Natrinema salifodinae</name>
    <dbReference type="NCBI Taxonomy" id="1202768"/>
    <lineage>
        <taxon>Archaea</taxon>
        <taxon>Methanobacteriati</taxon>
        <taxon>Methanobacteriota</taxon>
        <taxon>Stenosarchaea group</taxon>
        <taxon>Halobacteria</taxon>
        <taxon>Halobacteriales</taxon>
        <taxon>Natrialbaceae</taxon>
        <taxon>Natrinema</taxon>
    </lineage>
</organism>
<dbReference type="AlphaFoldDB" id="A0A1I0QZ81"/>
<accession>A0A1I0QZ81</accession>
<name>A0A1I0QZ81_9EURY</name>
<protein>
    <submittedName>
        <fullName evidence="1">Uncharacterized protein</fullName>
    </submittedName>
</protein>
<reference evidence="2" key="1">
    <citation type="submission" date="2016-10" db="EMBL/GenBank/DDBJ databases">
        <authorList>
            <person name="Varghese N."/>
        </authorList>
    </citation>
    <scope>NUCLEOTIDE SEQUENCE [LARGE SCALE GENOMIC DNA]</scope>
    <source>
        <strain evidence="2">CGMCC 1.12284</strain>
    </source>
</reference>